<name>A0AAD6V5P2_9AGAR</name>
<keyword evidence="1" id="KW-0560">Oxidoreductase</keyword>
<dbReference type="InterPro" id="IPR013149">
    <property type="entry name" value="ADH-like_C"/>
</dbReference>
<dbReference type="InterPro" id="IPR041694">
    <property type="entry name" value="ADH_N_2"/>
</dbReference>
<dbReference type="Gene3D" id="3.40.50.720">
    <property type="entry name" value="NAD(P)-binding Rossmann-like Domain"/>
    <property type="match status" value="1"/>
</dbReference>
<dbReference type="AlphaFoldDB" id="A0AAD6V5P2"/>
<dbReference type="SMART" id="SM00829">
    <property type="entry name" value="PKS_ER"/>
    <property type="match status" value="1"/>
</dbReference>
<accession>A0AAD6V5P2</accession>
<organism evidence="3 4">
    <name type="scientific">Mycena pura</name>
    <dbReference type="NCBI Taxonomy" id="153505"/>
    <lineage>
        <taxon>Eukaryota</taxon>
        <taxon>Fungi</taxon>
        <taxon>Dikarya</taxon>
        <taxon>Basidiomycota</taxon>
        <taxon>Agaricomycotina</taxon>
        <taxon>Agaricomycetes</taxon>
        <taxon>Agaricomycetidae</taxon>
        <taxon>Agaricales</taxon>
        <taxon>Marasmiineae</taxon>
        <taxon>Mycenaceae</taxon>
        <taxon>Mycena</taxon>
    </lineage>
</organism>
<dbReference type="Gene3D" id="3.90.180.10">
    <property type="entry name" value="Medium-chain alcohol dehydrogenases, catalytic domain"/>
    <property type="match status" value="1"/>
</dbReference>
<dbReference type="CDD" id="cd05288">
    <property type="entry name" value="PGDH"/>
    <property type="match status" value="1"/>
</dbReference>
<dbReference type="GO" id="GO:0016628">
    <property type="term" value="F:oxidoreductase activity, acting on the CH-CH group of donors, NAD or NADP as acceptor"/>
    <property type="evidence" value="ECO:0007669"/>
    <property type="project" value="InterPro"/>
</dbReference>
<evidence type="ECO:0000259" key="2">
    <source>
        <dbReference type="SMART" id="SM00829"/>
    </source>
</evidence>
<dbReference type="InterPro" id="IPR045010">
    <property type="entry name" value="MDR_fam"/>
</dbReference>
<dbReference type="InterPro" id="IPR036291">
    <property type="entry name" value="NAD(P)-bd_dom_sf"/>
</dbReference>
<gene>
    <name evidence="3" type="ORF">GGX14DRAFT_573781</name>
</gene>
<dbReference type="InterPro" id="IPR011032">
    <property type="entry name" value="GroES-like_sf"/>
</dbReference>
<dbReference type="SUPFAM" id="SSF51735">
    <property type="entry name" value="NAD(P)-binding Rossmann-fold domains"/>
    <property type="match status" value="1"/>
</dbReference>
<dbReference type="FunFam" id="3.40.50.720:FF:000121">
    <property type="entry name" value="Prostaglandin reductase 2"/>
    <property type="match status" value="1"/>
</dbReference>
<evidence type="ECO:0000313" key="3">
    <source>
        <dbReference type="EMBL" id="KAJ7197932.1"/>
    </source>
</evidence>
<dbReference type="Proteomes" id="UP001219525">
    <property type="component" value="Unassembled WGS sequence"/>
</dbReference>
<dbReference type="SUPFAM" id="SSF50129">
    <property type="entry name" value="GroES-like"/>
    <property type="match status" value="1"/>
</dbReference>
<sequence length="349" mass="37974">MAPTTNARVLFASIPKGIHLAVDFPIPGETTVYDTSQQIDLEHVPLNGGFLIKTLVLSIDPYMRGRMRAPETKSYSTPFTLGAPLVGYGVGVVLRSEASDVAPGKYVYGDSIPHQQYAVLANMDGFDFLERNPKLPWTVYVGAAGMPGKTAYMGWKEFSQAKKGETAFITTGAGQVGSMVIQLAKRDGLKVIASAGSEEKVKFMKSIGADVAFNYKTTDTREVLAREGPIDIYWDNVGGDILDAALEHANIFGRLLMCGMISGYNTGYAPNKNMHLTFGKSLTINGILVFHLQQKHNAEFYSKIPALLAKGELKYTEEVHRGLESVGEAILRVQKGMNTAKTVIVVAEE</sequence>
<evidence type="ECO:0000313" key="4">
    <source>
        <dbReference type="Proteomes" id="UP001219525"/>
    </source>
</evidence>
<dbReference type="EMBL" id="JARJCW010000075">
    <property type="protein sequence ID" value="KAJ7197932.1"/>
    <property type="molecule type" value="Genomic_DNA"/>
</dbReference>
<dbReference type="Pfam" id="PF16884">
    <property type="entry name" value="ADH_N_2"/>
    <property type="match status" value="1"/>
</dbReference>
<reference evidence="3" key="1">
    <citation type="submission" date="2023-03" db="EMBL/GenBank/DDBJ databases">
        <title>Massive genome expansion in bonnet fungi (Mycena s.s.) driven by repeated elements and novel gene families across ecological guilds.</title>
        <authorList>
            <consortium name="Lawrence Berkeley National Laboratory"/>
            <person name="Harder C.B."/>
            <person name="Miyauchi S."/>
            <person name="Viragh M."/>
            <person name="Kuo A."/>
            <person name="Thoen E."/>
            <person name="Andreopoulos B."/>
            <person name="Lu D."/>
            <person name="Skrede I."/>
            <person name="Drula E."/>
            <person name="Henrissat B."/>
            <person name="Morin E."/>
            <person name="Kohler A."/>
            <person name="Barry K."/>
            <person name="LaButti K."/>
            <person name="Morin E."/>
            <person name="Salamov A."/>
            <person name="Lipzen A."/>
            <person name="Mereny Z."/>
            <person name="Hegedus B."/>
            <person name="Baldrian P."/>
            <person name="Stursova M."/>
            <person name="Weitz H."/>
            <person name="Taylor A."/>
            <person name="Grigoriev I.V."/>
            <person name="Nagy L.G."/>
            <person name="Martin F."/>
            <person name="Kauserud H."/>
        </authorList>
    </citation>
    <scope>NUCLEOTIDE SEQUENCE</scope>
    <source>
        <strain evidence="3">9144</strain>
    </source>
</reference>
<dbReference type="PANTHER" id="PTHR43205">
    <property type="entry name" value="PROSTAGLANDIN REDUCTASE"/>
    <property type="match status" value="1"/>
</dbReference>
<keyword evidence="4" id="KW-1185">Reference proteome</keyword>
<feature type="domain" description="Enoyl reductase (ER)" evidence="2">
    <location>
        <begin position="28"/>
        <end position="344"/>
    </location>
</feature>
<dbReference type="Pfam" id="PF00107">
    <property type="entry name" value="ADH_zinc_N"/>
    <property type="match status" value="1"/>
</dbReference>
<dbReference type="PANTHER" id="PTHR43205:SF7">
    <property type="entry name" value="PROSTAGLANDIN REDUCTASE 1"/>
    <property type="match status" value="1"/>
</dbReference>
<proteinExistence type="predicted"/>
<evidence type="ECO:0000256" key="1">
    <source>
        <dbReference type="ARBA" id="ARBA00023002"/>
    </source>
</evidence>
<comment type="caution">
    <text evidence="3">The sequence shown here is derived from an EMBL/GenBank/DDBJ whole genome shotgun (WGS) entry which is preliminary data.</text>
</comment>
<dbReference type="InterPro" id="IPR020843">
    <property type="entry name" value="ER"/>
</dbReference>
<protein>
    <submittedName>
        <fullName evidence="3">Alcohol dehydrogenase</fullName>
    </submittedName>
</protein>